<dbReference type="PANTHER" id="PTHR28259:SF1">
    <property type="entry name" value="FLUORIDE EXPORT PROTEIN 1-RELATED"/>
    <property type="match status" value="1"/>
</dbReference>
<evidence type="ECO:0000256" key="4">
    <source>
        <dbReference type="ARBA" id="ARBA00022989"/>
    </source>
</evidence>
<evidence type="ECO:0000256" key="1">
    <source>
        <dbReference type="ARBA" id="ARBA00004651"/>
    </source>
</evidence>
<keyword evidence="2 10" id="KW-1003">Cell membrane</keyword>
<evidence type="ECO:0000256" key="5">
    <source>
        <dbReference type="ARBA" id="ARBA00023136"/>
    </source>
</evidence>
<sequence>MSPNVVLLVAAGGMIGAPARYLLGKWALSVFGTRFPWGTWIINLSGSLLLGVLTGLRHEMPEWVYPLLGTGFAGAYTTFSTFGYETVTLLHQNRRTAAVIYAASSALLGLTAAAVGMTLAG</sequence>
<reference evidence="12" key="1">
    <citation type="journal article" date="2019" name="Int. J. Syst. Evol. Microbiol.">
        <title>The Global Catalogue of Microorganisms (GCM) 10K type strain sequencing project: providing services to taxonomists for standard genome sequencing and annotation.</title>
        <authorList>
            <consortium name="The Broad Institute Genomics Platform"/>
            <consortium name="The Broad Institute Genome Sequencing Center for Infectious Disease"/>
            <person name="Wu L."/>
            <person name="Ma J."/>
        </authorList>
    </citation>
    <scope>NUCLEOTIDE SEQUENCE [LARGE SCALE GENOMIC DNA]</scope>
    <source>
        <strain evidence="12">CGMCC 1.6964</strain>
    </source>
</reference>
<evidence type="ECO:0000313" key="11">
    <source>
        <dbReference type="EMBL" id="GGN97385.1"/>
    </source>
</evidence>
<dbReference type="HAMAP" id="MF_00454">
    <property type="entry name" value="FluC"/>
    <property type="match status" value="1"/>
</dbReference>
<feature type="transmembrane region" description="Helical" evidence="10">
    <location>
        <begin position="35"/>
        <end position="57"/>
    </location>
</feature>
<feature type="transmembrane region" description="Helical" evidence="10">
    <location>
        <begin position="6"/>
        <end position="23"/>
    </location>
</feature>
<feature type="transmembrane region" description="Helical" evidence="10">
    <location>
        <begin position="96"/>
        <end position="120"/>
    </location>
</feature>
<accession>A0ABQ2KZE2</accession>
<comment type="function">
    <text evidence="9 10">Fluoride-specific ion channel. Important for reducing fluoride concentration in the cell, thus reducing its toxicity.</text>
</comment>
<dbReference type="EMBL" id="BMLN01000003">
    <property type="protein sequence ID" value="GGN97385.1"/>
    <property type="molecule type" value="Genomic_DNA"/>
</dbReference>
<keyword evidence="5 10" id="KW-0472">Membrane</keyword>
<dbReference type="RefSeq" id="WP_018975843.1">
    <property type="nucleotide sequence ID" value="NZ_BMLN01000003.1"/>
</dbReference>
<comment type="similarity">
    <text evidence="7 10">Belongs to the fluoride channel Fluc/FEX (TC 1.A.43) family.</text>
</comment>
<evidence type="ECO:0000256" key="6">
    <source>
        <dbReference type="ARBA" id="ARBA00023303"/>
    </source>
</evidence>
<feature type="binding site" evidence="10">
    <location>
        <position position="74"/>
    </location>
    <ligand>
        <name>Na(+)</name>
        <dbReference type="ChEBI" id="CHEBI:29101"/>
        <note>structural</note>
    </ligand>
</feature>
<keyword evidence="6 10" id="KW-0407">Ion channel</keyword>
<dbReference type="InterPro" id="IPR003691">
    <property type="entry name" value="FluC"/>
</dbReference>
<keyword evidence="10" id="KW-0915">Sodium</keyword>
<gene>
    <name evidence="11" type="primary">crcB2</name>
    <name evidence="10" type="synonym">crcB</name>
    <name evidence="10" type="synonym">fluC</name>
    <name evidence="11" type="ORF">GCM10010969_15290</name>
</gene>
<proteinExistence type="inferred from homology"/>
<dbReference type="PANTHER" id="PTHR28259">
    <property type="entry name" value="FLUORIDE EXPORT PROTEIN 1-RELATED"/>
    <property type="match status" value="1"/>
</dbReference>
<comment type="subcellular location">
    <subcellularLocation>
        <location evidence="1 10">Cell membrane</location>
        <topology evidence="1 10">Multi-pass membrane protein</topology>
    </subcellularLocation>
</comment>
<keyword evidence="3 10" id="KW-0812">Transmembrane</keyword>
<comment type="catalytic activity">
    <reaction evidence="8">
        <text>fluoride(in) = fluoride(out)</text>
        <dbReference type="Rhea" id="RHEA:76159"/>
        <dbReference type="ChEBI" id="CHEBI:17051"/>
    </reaction>
    <physiologicalReaction direction="left-to-right" evidence="8">
        <dbReference type="Rhea" id="RHEA:76160"/>
    </physiologicalReaction>
</comment>
<dbReference type="Pfam" id="PF02537">
    <property type="entry name" value="CRCB"/>
    <property type="match status" value="1"/>
</dbReference>
<evidence type="ECO:0000256" key="7">
    <source>
        <dbReference type="ARBA" id="ARBA00035120"/>
    </source>
</evidence>
<keyword evidence="10" id="KW-0813">Transport</keyword>
<comment type="caution">
    <text evidence="11">The sequence shown here is derived from an EMBL/GenBank/DDBJ whole genome shotgun (WGS) entry which is preliminary data.</text>
</comment>
<feature type="transmembrane region" description="Helical" evidence="10">
    <location>
        <begin position="63"/>
        <end position="84"/>
    </location>
</feature>
<keyword evidence="4 10" id="KW-1133">Transmembrane helix</keyword>
<protein>
    <recommendedName>
        <fullName evidence="10">Fluoride-specific ion channel FluC</fullName>
    </recommendedName>
</protein>
<evidence type="ECO:0000256" key="2">
    <source>
        <dbReference type="ARBA" id="ARBA00022475"/>
    </source>
</evidence>
<comment type="activity regulation">
    <text evidence="10">Na(+) is not transported, but it plays an essential structural role and its presence is essential for fluoride channel function.</text>
</comment>
<organism evidence="11 12">
    <name type="scientific">Saccharibacillus kuerlensis</name>
    <dbReference type="NCBI Taxonomy" id="459527"/>
    <lineage>
        <taxon>Bacteria</taxon>
        <taxon>Bacillati</taxon>
        <taxon>Bacillota</taxon>
        <taxon>Bacilli</taxon>
        <taxon>Bacillales</taxon>
        <taxon>Paenibacillaceae</taxon>
        <taxon>Saccharibacillus</taxon>
    </lineage>
</organism>
<dbReference type="Proteomes" id="UP000606653">
    <property type="component" value="Unassembled WGS sequence"/>
</dbReference>
<keyword evidence="10" id="KW-0479">Metal-binding</keyword>
<evidence type="ECO:0000256" key="10">
    <source>
        <dbReference type="HAMAP-Rule" id="MF_00454"/>
    </source>
</evidence>
<keyword evidence="12" id="KW-1185">Reference proteome</keyword>
<feature type="binding site" evidence="10">
    <location>
        <position position="77"/>
    </location>
    <ligand>
        <name>Na(+)</name>
        <dbReference type="ChEBI" id="CHEBI:29101"/>
        <note>structural</note>
    </ligand>
</feature>
<dbReference type="NCBIfam" id="TIGR00494">
    <property type="entry name" value="crcB"/>
    <property type="match status" value="1"/>
</dbReference>
<evidence type="ECO:0000256" key="3">
    <source>
        <dbReference type="ARBA" id="ARBA00022692"/>
    </source>
</evidence>
<evidence type="ECO:0000256" key="8">
    <source>
        <dbReference type="ARBA" id="ARBA00035585"/>
    </source>
</evidence>
<name>A0ABQ2KZE2_9BACL</name>
<evidence type="ECO:0000313" key="12">
    <source>
        <dbReference type="Proteomes" id="UP000606653"/>
    </source>
</evidence>
<evidence type="ECO:0000256" key="9">
    <source>
        <dbReference type="ARBA" id="ARBA00049940"/>
    </source>
</evidence>
<keyword evidence="10" id="KW-0406">Ion transport</keyword>